<feature type="domain" description="Ig-like" evidence="8">
    <location>
        <begin position="42"/>
        <end position="134"/>
    </location>
</feature>
<dbReference type="SMART" id="SM00408">
    <property type="entry name" value="IGc2"/>
    <property type="match status" value="1"/>
</dbReference>
<evidence type="ECO:0000313" key="10">
    <source>
        <dbReference type="Proteomes" id="UP000298663"/>
    </source>
</evidence>
<reference evidence="9 10" key="1">
    <citation type="journal article" date="2015" name="Genome Biol.">
        <title>Comparative genomics of Steinernema reveals deeply conserved gene regulatory networks.</title>
        <authorList>
            <person name="Dillman A.R."/>
            <person name="Macchietto M."/>
            <person name="Porter C.F."/>
            <person name="Rogers A."/>
            <person name="Williams B."/>
            <person name="Antoshechkin I."/>
            <person name="Lee M.M."/>
            <person name="Goodwin Z."/>
            <person name="Lu X."/>
            <person name="Lewis E.E."/>
            <person name="Goodrich-Blair H."/>
            <person name="Stock S.P."/>
            <person name="Adams B.J."/>
            <person name="Sternberg P.W."/>
            <person name="Mortazavi A."/>
        </authorList>
    </citation>
    <scope>NUCLEOTIDE SEQUENCE [LARGE SCALE GENOMIC DNA]</scope>
    <source>
        <strain evidence="9 10">ALL</strain>
    </source>
</reference>
<proteinExistence type="inferred from homology"/>
<dbReference type="Proteomes" id="UP000298663">
    <property type="component" value="Unassembled WGS sequence"/>
</dbReference>
<dbReference type="EMBL" id="AZBU02000002">
    <property type="protein sequence ID" value="TKR95894.1"/>
    <property type="molecule type" value="Genomic_DNA"/>
</dbReference>
<keyword evidence="4" id="KW-0677">Repeat</keyword>
<name>A0A4U5PIB1_STECR</name>
<keyword evidence="3" id="KW-0963">Cytoplasm</keyword>
<dbReference type="SUPFAM" id="SSF48726">
    <property type="entry name" value="Immunoglobulin"/>
    <property type="match status" value="2"/>
</dbReference>
<dbReference type="InterPro" id="IPR036179">
    <property type="entry name" value="Ig-like_dom_sf"/>
</dbReference>
<evidence type="ECO:0000313" key="9">
    <source>
        <dbReference type="EMBL" id="TKR95894.1"/>
    </source>
</evidence>
<evidence type="ECO:0000256" key="7">
    <source>
        <dbReference type="SAM" id="MobiDB-lite"/>
    </source>
</evidence>
<dbReference type="CDD" id="cd00096">
    <property type="entry name" value="Ig"/>
    <property type="match status" value="1"/>
</dbReference>
<evidence type="ECO:0000256" key="4">
    <source>
        <dbReference type="ARBA" id="ARBA00022737"/>
    </source>
</evidence>
<dbReference type="PANTHER" id="PTHR47633:SF4">
    <property type="entry name" value="MYOPALLADIN ISOFORM X1"/>
    <property type="match status" value="1"/>
</dbReference>
<evidence type="ECO:0000259" key="8">
    <source>
        <dbReference type="PROSITE" id="PS50835"/>
    </source>
</evidence>
<comment type="similarity">
    <text evidence="2">Belongs to the protein kinase superfamily. CAMK Ser/Thr protein kinase family.</text>
</comment>
<comment type="subcellular location">
    <subcellularLocation>
        <location evidence="1">Cytoplasm</location>
        <location evidence="1">Myofibril</location>
        <location evidence="1">Sarcomere</location>
    </subcellularLocation>
</comment>
<dbReference type="Pfam" id="PF07679">
    <property type="entry name" value="I-set"/>
    <property type="match status" value="2"/>
</dbReference>
<organism evidence="9 10">
    <name type="scientific">Steinernema carpocapsae</name>
    <name type="common">Entomopathogenic nematode</name>
    <dbReference type="NCBI Taxonomy" id="34508"/>
    <lineage>
        <taxon>Eukaryota</taxon>
        <taxon>Metazoa</taxon>
        <taxon>Ecdysozoa</taxon>
        <taxon>Nematoda</taxon>
        <taxon>Chromadorea</taxon>
        <taxon>Rhabditida</taxon>
        <taxon>Tylenchina</taxon>
        <taxon>Panagrolaimomorpha</taxon>
        <taxon>Strongyloidoidea</taxon>
        <taxon>Steinernematidae</taxon>
        <taxon>Steinernema</taxon>
    </lineage>
</organism>
<evidence type="ECO:0000256" key="6">
    <source>
        <dbReference type="ARBA" id="ARBA00023319"/>
    </source>
</evidence>
<dbReference type="Gene3D" id="2.60.40.10">
    <property type="entry name" value="Immunoglobulins"/>
    <property type="match status" value="2"/>
</dbReference>
<dbReference type="InterPro" id="IPR003598">
    <property type="entry name" value="Ig_sub2"/>
</dbReference>
<feature type="region of interest" description="Disordered" evidence="7">
    <location>
        <begin position="171"/>
        <end position="202"/>
    </location>
</feature>
<dbReference type="InterPro" id="IPR013783">
    <property type="entry name" value="Ig-like_fold"/>
</dbReference>
<evidence type="ECO:0000256" key="3">
    <source>
        <dbReference type="ARBA" id="ARBA00022490"/>
    </source>
</evidence>
<gene>
    <name evidence="9" type="ORF">L596_010002</name>
</gene>
<dbReference type="FunFam" id="2.60.40.10:FF:000345">
    <property type="entry name" value="Muscle M-line assembly protein unc-89"/>
    <property type="match status" value="1"/>
</dbReference>
<keyword evidence="6" id="KW-0393">Immunoglobulin domain</keyword>
<keyword evidence="5" id="KW-1015">Disulfide bond</keyword>
<dbReference type="PANTHER" id="PTHR47633">
    <property type="entry name" value="IMMUNOGLOBULIN"/>
    <property type="match status" value="1"/>
</dbReference>
<accession>A0A4U5PIB1</accession>
<protein>
    <recommendedName>
        <fullName evidence="8">Ig-like domain-containing protein</fullName>
    </recommendedName>
</protein>
<feature type="domain" description="Ig-like" evidence="8">
    <location>
        <begin position="135"/>
        <end position="174"/>
    </location>
</feature>
<dbReference type="AlphaFoldDB" id="A0A4U5PIB1"/>
<evidence type="ECO:0000256" key="1">
    <source>
        <dbReference type="ARBA" id="ARBA00004204"/>
    </source>
</evidence>
<dbReference type="PROSITE" id="PS50835">
    <property type="entry name" value="IG_LIKE"/>
    <property type="match status" value="2"/>
</dbReference>
<keyword evidence="10" id="KW-1185">Reference proteome</keyword>
<evidence type="ECO:0000256" key="2">
    <source>
        <dbReference type="ARBA" id="ARBA00006692"/>
    </source>
</evidence>
<dbReference type="InterPro" id="IPR013098">
    <property type="entry name" value="Ig_I-set"/>
</dbReference>
<reference evidence="9 10" key="2">
    <citation type="journal article" date="2019" name="G3 (Bethesda)">
        <title>Hybrid Assembly of the Genome of the Entomopathogenic Nematode Steinernema carpocapsae Identifies the X-Chromosome.</title>
        <authorList>
            <person name="Serra L."/>
            <person name="Macchietto M."/>
            <person name="Macias-Munoz A."/>
            <person name="McGill C.J."/>
            <person name="Rodriguez I.M."/>
            <person name="Rodriguez B."/>
            <person name="Murad R."/>
            <person name="Mortazavi A."/>
        </authorList>
    </citation>
    <scope>NUCLEOTIDE SEQUENCE [LARGE SCALE GENOMIC DNA]</scope>
    <source>
        <strain evidence="9 10">ALL</strain>
    </source>
</reference>
<dbReference type="InterPro" id="IPR007110">
    <property type="entry name" value="Ig-like_dom"/>
</dbReference>
<dbReference type="GO" id="GO:0030017">
    <property type="term" value="C:sarcomere"/>
    <property type="evidence" value="ECO:0007669"/>
    <property type="project" value="UniProtKB-SubCell"/>
</dbReference>
<sequence length="202" mass="22696">MADMDEYRCEASNDYGDVWSDVTLTVKVAQVTEPFDKAQVAPTLVKTLEEVRATEGDHVEMECKIVGEPMPEIRWYKDKEEISSTDAHFHQTTKSDGTARLTIDSVELADAGEYRCEAENPAGTARTEAPMKIAPEFAKELKAVQAKEDEEAVFECKISGMPQPQVKWFKDGEELKPGDGLKMKMKPEMEMNPEERHVDAHA</sequence>
<comment type="caution">
    <text evidence="9">The sequence shown here is derived from an EMBL/GenBank/DDBJ whole genome shotgun (WGS) entry which is preliminary data.</text>
</comment>
<dbReference type="OrthoDB" id="5969272at2759"/>
<dbReference type="SMART" id="SM00409">
    <property type="entry name" value="IG"/>
    <property type="match status" value="1"/>
</dbReference>
<dbReference type="InterPro" id="IPR003599">
    <property type="entry name" value="Ig_sub"/>
</dbReference>
<evidence type="ECO:0000256" key="5">
    <source>
        <dbReference type="ARBA" id="ARBA00023157"/>
    </source>
</evidence>